<gene>
    <name evidence="2" type="ORF">B0A49_13456</name>
</gene>
<accession>A0A4U0WIL7</accession>
<reference evidence="2 3" key="1">
    <citation type="submission" date="2017-03" db="EMBL/GenBank/DDBJ databases">
        <title>Genomes of endolithic fungi from Antarctica.</title>
        <authorList>
            <person name="Coleine C."/>
            <person name="Masonjones S."/>
            <person name="Stajich J.E."/>
        </authorList>
    </citation>
    <scope>NUCLEOTIDE SEQUENCE [LARGE SCALE GENOMIC DNA]</scope>
    <source>
        <strain evidence="2 3">CCFEE 5187</strain>
    </source>
</reference>
<proteinExistence type="predicted"/>
<dbReference type="EMBL" id="NAJN01001744">
    <property type="protein sequence ID" value="TKA61415.1"/>
    <property type="molecule type" value="Genomic_DNA"/>
</dbReference>
<feature type="region of interest" description="Disordered" evidence="1">
    <location>
        <begin position="1"/>
        <end position="51"/>
    </location>
</feature>
<dbReference type="Proteomes" id="UP000308768">
    <property type="component" value="Unassembled WGS sequence"/>
</dbReference>
<dbReference type="AlphaFoldDB" id="A0A4U0WIL7"/>
<comment type="caution">
    <text evidence="2">The sequence shown here is derived from an EMBL/GenBank/DDBJ whole genome shotgun (WGS) entry which is preliminary data.</text>
</comment>
<evidence type="ECO:0000313" key="3">
    <source>
        <dbReference type="Proteomes" id="UP000308768"/>
    </source>
</evidence>
<evidence type="ECO:0000313" key="2">
    <source>
        <dbReference type="EMBL" id="TKA61415.1"/>
    </source>
</evidence>
<feature type="compositionally biased region" description="Basic and acidic residues" evidence="1">
    <location>
        <begin position="1"/>
        <end position="21"/>
    </location>
</feature>
<protein>
    <submittedName>
        <fullName evidence="2">Uncharacterized protein</fullName>
    </submittedName>
</protein>
<keyword evidence="3" id="KW-1185">Reference proteome</keyword>
<sequence length="130" mass="14079">MSKFIDRGAKESSSKEVERLNAEAGFKSPTRQQQDPDAESAPGSPMSSEAGIKKAAVGHGGNVVVLQAARDAEARVNWDRFALGYGPMGENEPANLVVDERLESSLKAEAQRFPDSSLARYMGKWYYGLG</sequence>
<name>A0A4U0WIL7_9PEZI</name>
<evidence type="ECO:0000256" key="1">
    <source>
        <dbReference type="SAM" id="MobiDB-lite"/>
    </source>
</evidence>
<organism evidence="2 3">
    <name type="scientific">Cryomyces minteri</name>
    <dbReference type="NCBI Taxonomy" id="331657"/>
    <lineage>
        <taxon>Eukaryota</taxon>
        <taxon>Fungi</taxon>
        <taxon>Dikarya</taxon>
        <taxon>Ascomycota</taxon>
        <taxon>Pezizomycotina</taxon>
        <taxon>Dothideomycetes</taxon>
        <taxon>Dothideomycetes incertae sedis</taxon>
        <taxon>Cryomyces</taxon>
    </lineage>
</organism>